<dbReference type="InterPro" id="IPR059180">
    <property type="entry name" value="3D_YorM"/>
</dbReference>
<dbReference type="InterPro" id="IPR007137">
    <property type="entry name" value="DUF348"/>
</dbReference>
<feature type="region of interest" description="Disordered" evidence="2">
    <location>
        <begin position="292"/>
        <end position="312"/>
    </location>
</feature>
<sequence length="406" mass="44434">MNQWMKQLSSKFSWKKLAVSSVGLLTLMSIIAFAIYEVTKAEVTVEADDDSISTHTHASTVGEVLEEQDIDVTKHDYVEPPVDTEIKEEMSIEFKQAQKVVVSLDGELNKVWTTKQSVEGLLEELEIEVHKHDIVDPNLENSLNDVNVVKFNSAFQITVISDGEEKEVWTTSTTVADFLEKEKITLNKLDRVEPAEDEQLEGTGKVNVVRVEKVTDVVEETVNFGTVTKNDSSIDQGSEEVIQKGQEGKIEKQYEVVIEDGEEVSRDLVKENVVQESEDRILVVGTKKAAPKTVSRGSSSNSSSSASSSSGSWRSFTATAYSAFCNGCSGVTATGINLRENPGKNVIAVDPSVIPLGSRVEVKGYGTYIAGDTGGAIKGNKIDIFMPDKSKVQSFGRQSVQIRVLD</sequence>
<evidence type="ECO:0000256" key="2">
    <source>
        <dbReference type="SAM" id="MobiDB-lite"/>
    </source>
</evidence>
<dbReference type="RefSeq" id="WP_110938056.1">
    <property type="nucleotide sequence ID" value="NZ_KZ614147.1"/>
</dbReference>
<dbReference type="GO" id="GO:0004553">
    <property type="term" value="F:hydrolase activity, hydrolyzing O-glycosyl compounds"/>
    <property type="evidence" value="ECO:0007669"/>
    <property type="project" value="InterPro"/>
</dbReference>
<dbReference type="Gene3D" id="2.20.230.10">
    <property type="entry name" value="Resuscitation-promoting factor rpfb"/>
    <property type="match status" value="1"/>
</dbReference>
<dbReference type="OrthoDB" id="9798935at2"/>
<evidence type="ECO:0000256" key="1">
    <source>
        <dbReference type="ARBA" id="ARBA00022729"/>
    </source>
</evidence>
<keyword evidence="5" id="KW-1185">Reference proteome</keyword>
<evidence type="ECO:0000313" key="4">
    <source>
        <dbReference type="EMBL" id="RKL65200.1"/>
    </source>
</evidence>
<dbReference type="PANTHER" id="PTHR39160">
    <property type="entry name" value="CELL WALL-BINDING PROTEIN YOCH"/>
    <property type="match status" value="1"/>
</dbReference>
<dbReference type="Proteomes" id="UP000281498">
    <property type="component" value="Unassembled WGS sequence"/>
</dbReference>
<dbReference type="Pfam" id="PF06725">
    <property type="entry name" value="3D"/>
    <property type="match status" value="1"/>
</dbReference>
<reference evidence="4 5" key="1">
    <citation type="submission" date="2017-10" db="EMBL/GenBank/DDBJ databases">
        <title>Bacillus sp. nov., a halophilic bacterium isolated from a Keqin Lake.</title>
        <authorList>
            <person name="Wang H."/>
        </authorList>
    </citation>
    <scope>NUCLEOTIDE SEQUENCE [LARGE SCALE GENOMIC DNA]</scope>
    <source>
        <strain evidence="4 5">KCTC 13187</strain>
    </source>
</reference>
<dbReference type="SMART" id="SM01208">
    <property type="entry name" value="G5"/>
    <property type="match status" value="1"/>
</dbReference>
<dbReference type="InterPro" id="IPR011098">
    <property type="entry name" value="G5_dom"/>
</dbReference>
<dbReference type="SUPFAM" id="SSF50685">
    <property type="entry name" value="Barwin-like endoglucanases"/>
    <property type="match status" value="1"/>
</dbReference>
<dbReference type="EMBL" id="PDOE01000020">
    <property type="protein sequence ID" value="RKL65200.1"/>
    <property type="molecule type" value="Genomic_DNA"/>
</dbReference>
<dbReference type="GO" id="GO:0019867">
    <property type="term" value="C:outer membrane"/>
    <property type="evidence" value="ECO:0007669"/>
    <property type="project" value="InterPro"/>
</dbReference>
<gene>
    <name evidence="4" type="ORF">CR203_21780</name>
</gene>
<evidence type="ECO:0000313" key="5">
    <source>
        <dbReference type="Proteomes" id="UP000281498"/>
    </source>
</evidence>
<dbReference type="PROSITE" id="PS51109">
    <property type="entry name" value="G5"/>
    <property type="match status" value="1"/>
</dbReference>
<evidence type="ECO:0000259" key="3">
    <source>
        <dbReference type="PROSITE" id="PS51109"/>
    </source>
</evidence>
<dbReference type="Pfam" id="PF03990">
    <property type="entry name" value="DUF348"/>
    <property type="match status" value="3"/>
</dbReference>
<dbReference type="InterPro" id="IPR010611">
    <property type="entry name" value="3D_dom"/>
</dbReference>
<dbReference type="Pfam" id="PF07501">
    <property type="entry name" value="G5"/>
    <property type="match status" value="1"/>
</dbReference>
<feature type="domain" description="G5" evidence="3">
    <location>
        <begin position="208"/>
        <end position="288"/>
    </location>
</feature>
<keyword evidence="1" id="KW-0732">Signal</keyword>
<dbReference type="CDD" id="cd14667">
    <property type="entry name" value="3D_containing_proteins"/>
    <property type="match status" value="1"/>
</dbReference>
<dbReference type="PANTHER" id="PTHR39160:SF4">
    <property type="entry name" value="RESUSCITATION-PROMOTING FACTOR RPFB"/>
    <property type="match status" value="1"/>
</dbReference>
<dbReference type="AlphaFoldDB" id="A0A3A9K2Q6"/>
<dbReference type="Gene3D" id="2.40.40.10">
    <property type="entry name" value="RlpA-like domain"/>
    <property type="match status" value="1"/>
</dbReference>
<accession>A0A3A9K2Q6</accession>
<dbReference type="InterPro" id="IPR051933">
    <property type="entry name" value="Resuscitation_pf_RpfB"/>
</dbReference>
<name>A0A3A9K2Q6_9BACI</name>
<organism evidence="4 5">
    <name type="scientific">Salipaludibacillus neizhouensis</name>
    <dbReference type="NCBI Taxonomy" id="885475"/>
    <lineage>
        <taxon>Bacteria</taxon>
        <taxon>Bacillati</taxon>
        <taxon>Bacillota</taxon>
        <taxon>Bacilli</taxon>
        <taxon>Bacillales</taxon>
        <taxon>Bacillaceae</taxon>
    </lineage>
</organism>
<dbReference type="InterPro" id="IPR036908">
    <property type="entry name" value="RlpA-like_sf"/>
</dbReference>
<protein>
    <recommendedName>
        <fullName evidence="3">G5 domain-containing protein</fullName>
    </recommendedName>
</protein>
<dbReference type="GO" id="GO:0009254">
    <property type="term" value="P:peptidoglycan turnover"/>
    <property type="evidence" value="ECO:0007669"/>
    <property type="project" value="InterPro"/>
</dbReference>
<feature type="compositionally biased region" description="Low complexity" evidence="2">
    <location>
        <begin position="295"/>
        <end position="312"/>
    </location>
</feature>
<comment type="caution">
    <text evidence="4">The sequence shown here is derived from an EMBL/GenBank/DDBJ whole genome shotgun (WGS) entry which is preliminary data.</text>
</comment>
<proteinExistence type="predicted"/>